<gene>
    <name evidence="1" type="ORF">CJ263_00430</name>
</gene>
<dbReference type="Gene3D" id="3.60.120.10">
    <property type="entry name" value="Anthranilate synthase"/>
    <property type="match status" value="1"/>
</dbReference>
<dbReference type="Proteomes" id="UP000215244">
    <property type="component" value="Chromosome"/>
</dbReference>
<dbReference type="PANTHER" id="PTHR42839">
    <property type="entry name" value="ISOCHORISMATE SYNTHASE ENTC"/>
    <property type="match status" value="1"/>
</dbReference>
<evidence type="ECO:0000313" key="2">
    <source>
        <dbReference type="Proteomes" id="UP000215244"/>
    </source>
</evidence>
<evidence type="ECO:0000313" key="1">
    <source>
        <dbReference type="EMBL" id="ASV28819.1"/>
    </source>
</evidence>
<organism evidence="1 2">
    <name type="scientific">Maribacter cobaltidurans</name>
    <dbReference type="NCBI Taxonomy" id="1178778"/>
    <lineage>
        <taxon>Bacteria</taxon>
        <taxon>Pseudomonadati</taxon>
        <taxon>Bacteroidota</taxon>
        <taxon>Flavobacteriia</taxon>
        <taxon>Flavobacteriales</taxon>
        <taxon>Flavobacteriaceae</taxon>
        <taxon>Maribacter</taxon>
    </lineage>
</organism>
<name>A0A223V1L3_9FLAO</name>
<protein>
    <submittedName>
        <fullName evidence="1">Isochorismate synthase</fullName>
    </submittedName>
</protein>
<dbReference type="InterPro" id="IPR005801">
    <property type="entry name" value="ADC_synthase"/>
</dbReference>
<dbReference type="Pfam" id="PF00425">
    <property type="entry name" value="Chorismate_bind"/>
    <property type="match status" value="1"/>
</dbReference>
<dbReference type="KEGG" id="marb:CJ263_00430"/>
<dbReference type="OrthoDB" id="9806579at2"/>
<dbReference type="SUPFAM" id="SSF56322">
    <property type="entry name" value="ADC synthase"/>
    <property type="match status" value="1"/>
</dbReference>
<dbReference type="EMBL" id="CP022957">
    <property type="protein sequence ID" value="ASV28819.1"/>
    <property type="molecule type" value="Genomic_DNA"/>
</dbReference>
<dbReference type="PANTHER" id="PTHR42839:SF2">
    <property type="entry name" value="ISOCHORISMATE SYNTHASE ENTC"/>
    <property type="match status" value="1"/>
</dbReference>
<sequence>MLTSLIEKARDHYLQQLPFVLYRKPKEAKINGIFQSDDVLHGVTDFSESGFVFAPFDDDDTVILIKVDEKLEEIIQPAHIQATLDTVEVTDDVFAKGAFVDMVEKAKDVIHSGDIEKVVVSRKKELPVSASAIDIFMKLVGTYENAFCYLWHHPKIGTWLGATPEILIKSTGNSFTTMSLAGTQLANGTDPVPTWGEKELEEQQLVTDYIGRVLEGKVTKLEIGVKESVRAGRLWHLRTKITGNFKKGELGSLIRSLHPTSAVCGIPKDRAKKFIMEHESYNRLFYTGFLGELNLTKEFSRNSNSRNQENNAYRSVRTATELFVNLRCMMWEPGKATLFVGGGITAGSNPQKEWEETENKSQTLLKVLLD</sequence>
<dbReference type="AlphaFoldDB" id="A0A223V1L3"/>
<dbReference type="InterPro" id="IPR015890">
    <property type="entry name" value="Chorismate_C"/>
</dbReference>
<proteinExistence type="predicted"/>
<accession>A0A223V1L3</accession>
<keyword evidence="2" id="KW-1185">Reference proteome</keyword>
<dbReference type="RefSeq" id="WP_094995454.1">
    <property type="nucleotide sequence ID" value="NZ_BMJL01000001.1"/>
</dbReference>
<reference evidence="1 2" key="1">
    <citation type="submission" date="2017-08" db="EMBL/GenBank/DDBJ databases">
        <title>The complete genome sequence of Maribacter sp. B1, isolated from deep-sea sediment.</title>
        <authorList>
            <person name="Wu Y.-H."/>
            <person name="Cheng H."/>
            <person name="Xu X.-W."/>
        </authorList>
    </citation>
    <scope>NUCLEOTIDE SEQUENCE [LARGE SCALE GENOMIC DNA]</scope>
    <source>
        <strain evidence="1 2">B1</strain>
    </source>
</reference>